<keyword evidence="4" id="KW-1185">Reference proteome</keyword>
<feature type="region of interest" description="Disordered" evidence="1">
    <location>
        <begin position="219"/>
        <end position="266"/>
    </location>
</feature>
<evidence type="ECO:0000313" key="4">
    <source>
        <dbReference type="Proteomes" id="UP000053424"/>
    </source>
</evidence>
<feature type="domain" description="BTB" evidence="2">
    <location>
        <begin position="22"/>
        <end position="126"/>
    </location>
</feature>
<proteinExistence type="predicted"/>
<dbReference type="HOGENOM" id="CLU_047592_0_3_1"/>
<accession>A0A0C2Y6W6</accession>
<dbReference type="Pfam" id="PF00651">
    <property type="entry name" value="BTB"/>
    <property type="match status" value="1"/>
</dbReference>
<dbReference type="InterPro" id="IPR011333">
    <property type="entry name" value="SKP1/BTB/POZ_sf"/>
</dbReference>
<gene>
    <name evidence="3" type="ORF">M413DRAFT_448909</name>
</gene>
<dbReference type="AlphaFoldDB" id="A0A0C2Y6W6"/>
<evidence type="ECO:0000256" key="1">
    <source>
        <dbReference type="SAM" id="MobiDB-lite"/>
    </source>
</evidence>
<sequence>MSPRNSGISLATRHPKYYIDSADLHVLAERTLFRVHGFFFQRESSIFNRKLNPASPGQVREGTDDADPVVLEEVSPEEFEKFLWVFYNPLYSLYDATIDDWNCILNLADKWDFPQVKELAVRELHKKPELELVTKMALYQKYKVDPRHLVPLYAELCSRDTPLTLEESEILGFKVCVAINTARERLRAKPSDEGRSPLPEGLEEGDVFRAIEAQIGIEEGSTAKFKEENPTMSLSLNSPVGNGDRHSSNKFPRASLGKRGGQTRGR</sequence>
<evidence type="ECO:0000259" key="2">
    <source>
        <dbReference type="Pfam" id="PF00651"/>
    </source>
</evidence>
<reference evidence="4" key="2">
    <citation type="submission" date="2015-01" db="EMBL/GenBank/DDBJ databases">
        <title>Evolutionary Origins and Diversification of the Mycorrhizal Mutualists.</title>
        <authorList>
            <consortium name="DOE Joint Genome Institute"/>
            <consortium name="Mycorrhizal Genomics Consortium"/>
            <person name="Kohler A."/>
            <person name="Kuo A."/>
            <person name="Nagy L.G."/>
            <person name="Floudas D."/>
            <person name="Copeland A."/>
            <person name="Barry K.W."/>
            <person name="Cichocki N."/>
            <person name="Veneault-Fourrey C."/>
            <person name="LaButti K."/>
            <person name="Lindquist E.A."/>
            <person name="Lipzen A."/>
            <person name="Lundell T."/>
            <person name="Morin E."/>
            <person name="Murat C."/>
            <person name="Riley R."/>
            <person name="Ohm R."/>
            <person name="Sun H."/>
            <person name="Tunlid A."/>
            <person name="Henrissat B."/>
            <person name="Grigoriev I.V."/>
            <person name="Hibbett D.S."/>
            <person name="Martin F."/>
        </authorList>
    </citation>
    <scope>NUCLEOTIDE SEQUENCE [LARGE SCALE GENOMIC DNA]</scope>
    <source>
        <strain evidence="4">h7</strain>
    </source>
</reference>
<dbReference type="OrthoDB" id="9997739at2759"/>
<dbReference type="Gene3D" id="3.30.710.10">
    <property type="entry name" value="Potassium Channel Kv1.1, Chain A"/>
    <property type="match status" value="1"/>
</dbReference>
<dbReference type="EMBL" id="KN831802">
    <property type="protein sequence ID" value="KIM36777.1"/>
    <property type="molecule type" value="Genomic_DNA"/>
</dbReference>
<evidence type="ECO:0000313" key="3">
    <source>
        <dbReference type="EMBL" id="KIM36777.1"/>
    </source>
</evidence>
<dbReference type="SUPFAM" id="SSF54695">
    <property type="entry name" value="POZ domain"/>
    <property type="match status" value="1"/>
</dbReference>
<dbReference type="Proteomes" id="UP000053424">
    <property type="component" value="Unassembled WGS sequence"/>
</dbReference>
<dbReference type="InterPro" id="IPR000210">
    <property type="entry name" value="BTB/POZ_dom"/>
</dbReference>
<protein>
    <recommendedName>
        <fullName evidence="2">BTB domain-containing protein</fullName>
    </recommendedName>
</protein>
<dbReference type="STRING" id="686832.A0A0C2Y6W6"/>
<feature type="compositionally biased region" description="Polar residues" evidence="1">
    <location>
        <begin position="230"/>
        <end position="240"/>
    </location>
</feature>
<reference evidence="3 4" key="1">
    <citation type="submission" date="2014-04" db="EMBL/GenBank/DDBJ databases">
        <authorList>
            <consortium name="DOE Joint Genome Institute"/>
            <person name="Kuo A."/>
            <person name="Gay G."/>
            <person name="Dore J."/>
            <person name="Kohler A."/>
            <person name="Nagy L.G."/>
            <person name="Floudas D."/>
            <person name="Copeland A."/>
            <person name="Barry K.W."/>
            <person name="Cichocki N."/>
            <person name="Veneault-Fourrey C."/>
            <person name="LaButti K."/>
            <person name="Lindquist E.A."/>
            <person name="Lipzen A."/>
            <person name="Lundell T."/>
            <person name="Morin E."/>
            <person name="Murat C."/>
            <person name="Sun H."/>
            <person name="Tunlid A."/>
            <person name="Henrissat B."/>
            <person name="Grigoriev I.V."/>
            <person name="Hibbett D.S."/>
            <person name="Martin F."/>
            <person name="Nordberg H.P."/>
            <person name="Cantor M.N."/>
            <person name="Hua S.X."/>
        </authorList>
    </citation>
    <scope>NUCLEOTIDE SEQUENCE [LARGE SCALE GENOMIC DNA]</scope>
    <source>
        <strain evidence="4">h7</strain>
    </source>
</reference>
<name>A0A0C2Y6W6_HEBCY</name>
<organism evidence="3 4">
    <name type="scientific">Hebeloma cylindrosporum</name>
    <dbReference type="NCBI Taxonomy" id="76867"/>
    <lineage>
        <taxon>Eukaryota</taxon>
        <taxon>Fungi</taxon>
        <taxon>Dikarya</taxon>
        <taxon>Basidiomycota</taxon>
        <taxon>Agaricomycotina</taxon>
        <taxon>Agaricomycetes</taxon>
        <taxon>Agaricomycetidae</taxon>
        <taxon>Agaricales</taxon>
        <taxon>Agaricineae</taxon>
        <taxon>Hymenogastraceae</taxon>
        <taxon>Hebeloma</taxon>
    </lineage>
</organism>